<keyword evidence="1" id="KW-0472">Membrane</keyword>
<keyword evidence="3" id="KW-1185">Reference proteome</keyword>
<dbReference type="PANTHER" id="PTHR34219:SF8">
    <property type="entry name" value="PEPSY DOMAIN-CONTAINING PROTEIN"/>
    <property type="match status" value="1"/>
</dbReference>
<dbReference type="Proteomes" id="UP001620262">
    <property type="component" value="Unassembled WGS sequence"/>
</dbReference>
<dbReference type="PANTHER" id="PTHR34219">
    <property type="entry name" value="IRON-REGULATED INNER MEMBRANE PROTEIN-RELATED"/>
    <property type="match status" value="1"/>
</dbReference>
<sequence length="397" mass="44762">MKAKQWFNLHAWAGLLVGSLLLITCLSGTLATLSHEIEYLSDSKFRALSHSPNTDFAAIENTLGQRYPGSQIISILRHQQPYLATEVSLKWQQQFLFVYVDGATGQWLGEGQWGRVSRFLRNWHMNLSMGWTGKLIVTSLAILLVILVVTSPIVYRQWWRHFLKKPRQLKTTNRSSWADWHKLLGLWSYWFIVVMAITGVWYLVEHTLQTAKIDHYITPPAEVTDLQTDAAHPPAISAMVNAAQSAFPSLQIRAIQYPSKANKPVVVQGDNDDVLVRLRANKVYLDPASADVLAIQKAVDLPVIARIKDTADPLHFGNFAGLGTKLIWAVFGFLMTCICMAGLYMNWLRVKRKQRSLLQWFGIMGAVSVLLVCCSLLLTTQTFSVRQAPAKLYSPVL</sequence>
<reference evidence="2 3" key="1">
    <citation type="submission" date="2024-11" db="EMBL/GenBank/DDBJ databases">
        <title>The Natural Products Discovery Center: Release of the First 8490 Sequenced Strains for Exploring Actinobacteria Biosynthetic Diversity.</title>
        <authorList>
            <person name="Kalkreuter E."/>
            <person name="Kautsar S.A."/>
            <person name="Yang D."/>
            <person name="Bader C.D."/>
            <person name="Teijaro C.N."/>
            <person name="Fluegel L."/>
            <person name="Davis C.M."/>
            <person name="Simpson J.R."/>
            <person name="Lauterbach L."/>
            <person name="Steele A.D."/>
            <person name="Gui C."/>
            <person name="Meng S."/>
            <person name="Li G."/>
            <person name="Viehrig K."/>
            <person name="Ye F."/>
            <person name="Su P."/>
            <person name="Kiefer A.F."/>
            <person name="Nichols A."/>
            <person name="Cepeda A.J."/>
            <person name="Yan W."/>
            <person name="Fan B."/>
            <person name="Jiang Y."/>
            <person name="Adhikari A."/>
            <person name="Zheng C.-J."/>
            <person name="Schuster L."/>
            <person name="Cowan T.M."/>
            <person name="Smanski M.J."/>
            <person name="Chevrette M.G."/>
            <person name="De Carvalho L.P.S."/>
            <person name="Shen B."/>
        </authorList>
    </citation>
    <scope>NUCLEOTIDE SEQUENCE [LARGE SCALE GENOMIC DNA]</scope>
    <source>
        <strain evidence="2 3">NPDC078403</strain>
    </source>
</reference>
<evidence type="ECO:0000313" key="2">
    <source>
        <dbReference type="EMBL" id="MFK3863374.1"/>
    </source>
</evidence>
<evidence type="ECO:0000256" key="1">
    <source>
        <dbReference type="SAM" id="Phobius"/>
    </source>
</evidence>
<gene>
    <name evidence="2" type="ORF">ACI2JU_05730</name>
</gene>
<dbReference type="EMBL" id="JBJDOT010000005">
    <property type="protein sequence ID" value="MFK3863374.1"/>
    <property type="molecule type" value="Genomic_DNA"/>
</dbReference>
<dbReference type="RefSeq" id="WP_404674941.1">
    <property type="nucleotide sequence ID" value="NZ_JBJDOT010000005.1"/>
</dbReference>
<comment type="caution">
    <text evidence="2">The sequence shown here is derived from an EMBL/GenBank/DDBJ whole genome shotgun (WGS) entry which is preliminary data.</text>
</comment>
<protein>
    <submittedName>
        <fullName evidence="2">PepSY-associated TM helix domain-containing protein</fullName>
    </submittedName>
</protein>
<name>A0ABW8KWZ2_9GAMM</name>
<feature type="transmembrane region" description="Helical" evidence="1">
    <location>
        <begin position="326"/>
        <end position="345"/>
    </location>
</feature>
<accession>A0ABW8KWZ2</accession>
<feature type="transmembrane region" description="Helical" evidence="1">
    <location>
        <begin position="357"/>
        <end position="378"/>
    </location>
</feature>
<keyword evidence="1" id="KW-0812">Transmembrane</keyword>
<dbReference type="Pfam" id="PF03929">
    <property type="entry name" value="PepSY_TM"/>
    <property type="match status" value="1"/>
</dbReference>
<keyword evidence="1" id="KW-1133">Transmembrane helix</keyword>
<organism evidence="2 3">
    <name type="scientific">Pseudoalteromonas rhizosphaerae</name>
    <dbReference type="NCBI Taxonomy" id="2518973"/>
    <lineage>
        <taxon>Bacteria</taxon>
        <taxon>Pseudomonadati</taxon>
        <taxon>Pseudomonadota</taxon>
        <taxon>Gammaproteobacteria</taxon>
        <taxon>Alteromonadales</taxon>
        <taxon>Pseudoalteromonadaceae</taxon>
        <taxon>Pseudoalteromonas</taxon>
    </lineage>
</organism>
<feature type="transmembrane region" description="Helical" evidence="1">
    <location>
        <begin position="183"/>
        <end position="204"/>
    </location>
</feature>
<proteinExistence type="predicted"/>
<feature type="transmembrane region" description="Helical" evidence="1">
    <location>
        <begin position="135"/>
        <end position="155"/>
    </location>
</feature>
<evidence type="ECO:0000313" key="3">
    <source>
        <dbReference type="Proteomes" id="UP001620262"/>
    </source>
</evidence>
<dbReference type="InterPro" id="IPR005625">
    <property type="entry name" value="PepSY-ass_TM"/>
</dbReference>